<dbReference type="eggNOG" id="COG1216">
    <property type="taxonomic scope" value="Bacteria"/>
</dbReference>
<dbReference type="GO" id="GO:0016757">
    <property type="term" value="F:glycosyltransferase activity"/>
    <property type="evidence" value="ECO:0007669"/>
    <property type="project" value="UniProtKB-KW"/>
</dbReference>
<dbReference type="eggNOG" id="COG0463">
    <property type="taxonomic scope" value="Bacteria"/>
</dbReference>
<dbReference type="STRING" id="633697.EubceDRAFT1_0968"/>
<organism evidence="2 3">
    <name type="scientific">Eubacterium cellulosolvens (strain ATCC 43171 / JCM 9499 / 6)</name>
    <name type="common">Cillobacterium cellulosolvens</name>
    <dbReference type="NCBI Taxonomy" id="633697"/>
    <lineage>
        <taxon>Bacteria</taxon>
        <taxon>Bacillati</taxon>
        <taxon>Bacillota</taxon>
        <taxon>Clostridia</taxon>
        <taxon>Eubacteriales</taxon>
        <taxon>Eubacteriaceae</taxon>
        <taxon>Eubacterium</taxon>
    </lineage>
</organism>
<gene>
    <name evidence="2" type="ORF">EubceDRAFT1_0968</name>
</gene>
<dbReference type="HOGENOM" id="CLU_005003_2_0_9"/>
<protein>
    <submittedName>
        <fullName evidence="2">Putative glycosyltransferase</fullName>
    </submittedName>
</protein>
<evidence type="ECO:0000259" key="1">
    <source>
        <dbReference type="Pfam" id="PF00535"/>
    </source>
</evidence>
<feature type="domain" description="Glycosyltransferase 2-like" evidence="1">
    <location>
        <begin position="300"/>
        <end position="422"/>
    </location>
</feature>
<reference evidence="2 3" key="2">
    <citation type="submission" date="2012-02" db="EMBL/GenBank/DDBJ databases">
        <title>Improved High-Quality Draft sequence of Eubacterium cellulosolvens 6.</title>
        <authorList>
            <consortium name="US DOE Joint Genome Institute"/>
            <person name="Lucas S."/>
            <person name="Han J."/>
            <person name="Lapidus A."/>
            <person name="Cheng J.-F."/>
            <person name="Goodwin L."/>
            <person name="Pitluck S."/>
            <person name="Peters L."/>
            <person name="Mikhailova N."/>
            <person name="Gu W."/>
            <person name="Detter J.C."/>
            <person name="Han C."/>
            <person name="Tapia R."/>
            <person name="Land M."/>
            <person name="Hauser L."/>
            <person name="Kyrpides N."/>
            <person name="Ivanova N."/>
            <person name="Pagani I."/>
            <person name="Johnson E."/>
            <person name="Mukhopadhyay B."/>
            <person name="Anderson I."/>
            <person name="Woyke T."/>
        </authorList>
    </citation>
    <scope>NUCLEOTIDE SEQUENCE [LARGE SCALE GENOMIC DNA]</scope>
    <source>
        <strain evidence="2 3">6</strain>
    </source>
</reference>
<dbReference type="PANTHER" id="PTHR43179">
    <property type="entry name" value="RHAMNOSYLTRANSFERASE WBBL"/>
    <property type="match status" value="1"/>
</dbReference>
<reference evidence="2 3" key="1">
    <citation type="submission" date="2010-08" db="EMBL/GenBank/DDBJ databases">
        <authorList>
            <consortium name="US DOE Joint Genome Institute (JGI-PGF)"/>
            <person name="Lucas S."/>
            <person name="Copeland A."/>
            <person name="Lapidus A."/>
            <person name="Cheng J.-F."/>
            <person name="Bruce D."/>
            <person name="Goodwin L."/>
            <person name="Pitluck S."/>
            <person name="Land M.L."/>
            <person name="Hauser L."/>
            <person name="Chang Y.-J."/>
            <person name="Anderson I.J."/>
            <person name="Johnson E."/>
            <person name="Mulhopadhyay B."/>
            <person name="Kyrpides N."/>
            <person name="Woyke T.J."/>
        </authorList>
    </citation>
    <scope>NUCLEOTIDE SEQUENCE [LARGE SCALE GENOMIC DNA]</scope>
    <source>
        <strain evidence="2 3">6</strain>
    </source>
</reference>
<sequence length="860" mass="98685">MKDLFYHIDSVEVYGDTEPLFFIGGWCASPKDLPVELKVLADGKEVEYQINRHERQDVVGFSRALQGTNPECGFELLIYDLETLREADAVKVTAFYGQDQKVIYARSGAQIREMIDQNKTHATIDDWTTGENGTRIHGWFISMDELDHVEVLNGKDTSLPFEITWRRRYDLEKIYHISHESTPGFEVVVWKEDLEEDPSLKLVFVTSGGRIVIPVQTDAKSKTPKFSYIRQRIFNPTYWKRGWKFLRKNGLRATLYHMSEAANGGRDEYHGWFLEHRITEEELVEQREMQKSFAERPVISICVPLYNTELRYLAALIDSVIGQSYTNWELCLADGSTNESVNEYIHENYAEYLREAREGEEGKIFYTRLEENYGIAGNTNYALEMGTGDFIMLSDHDDYLEKDALFEIVKAINENPQTDILYTDEDLTDDTGVRFESPRLKPDFNMDMLCSINYICHIFVARASIMKKVGGFRKEFDGAQDWDMILRCCELTDHIVHIPKVLYHWRAYEASTAGNPDSKKYAIDAGKNAVAAHFERCGYEADVRYTNVFILFQPQIKVKGTPKVSVIIPSYDHADLLKTCIDSILRKTTYPNYEIIVVENNSKEQKTFDYYEQVQKEHSNVHVVMYPEKGPFNYSAVNNFGASKADGEYLILLNNDTKLISGDWMENMLGYCQRDNTGIVGAKLYFEDDTVQHCGVVVGVGGFAGHILTESMRGDAGYFGRLLAVHDVSAVTAACLMIKRSTFDAVGGLDEGFRVALNDVDLCMKVRDLGQLVVMNPGVELYHFESKSRGYEADAGKHERFKSEIRRFRKKWEKELEAGDPYYNPHLTLMYGDCRLRRPGEHFDIIDEILREDQEESASL</sequence>
<keyword evidence="3" id="KW-1185">Reference proteome</keyword>
<dbReference type="AlphaFoldDB" id="I5ASM0"/>
<name>I5ASM0_EUBC6</name>
<dbReference type="InterPro" id="IPR029044">
    <property type="entry name" value="Nucleotide-diphossugar_trans"/>
</dbReference>
<dbReference type="OrthoDB" id="9179784at2"/>
<dbReference type="Pfam" id="PF00535">
    <property type="entry name" value="Glycos_transf_2"/>
    <property type="match status" value="2"/>
</dbReference>
<dbReference type="EMBL" id="CM001487">
    <property type="protein sequence ID" value="EIM56793.1"/>
    <property type="molecule type" value="Genomic_DNA"/>
</dbReference>
<dbReference type="SUPFAM" id="SSF53448">
    <property type="entry name" value="Nucleotide-diphospho-sugar transferases"/>
    <property type="match status" value="2"/>
</dbReference>
<feature type="domain" description="Glycosyltransferase 2-like" evidence="1">
    <location>
        <begin position="565"/>
        <end position="691"/>
    </location>
</feature>
<dbReference type="Proteomes" id="UP000005753">
    <property type="component" value="Chromosome"/>
</dbReference>
<keyword evidence="2" id="KW-0808">Transferase</keyword>
<dbReference type="CDD" id="cd04184">
    <property type="entry name" value="GT2_RfbC_Mx_like"/>
    <property type="match status" value="1"/>
</dbReference>
<evidence type="ECO:0000313" key="2">
    <source>
        <dbReference type="EMBL" id="EIM56793.1"/>
    </source>
</evidence>
<evidence type="ECO:0000313" key="3">
    <source>
        <dbReference type="Proteomes" id="UP000005753"/>
    </source>
</evidence>
<dbReference type="Gene3D" id="3.90.550.10">
    <property type="entry name" value="Spore Coat Polysaccharide Biosynthesis Protein SpsA, Chain A"/>
    <property type="match status" value="2"/>
</dbReference>
<proteinExistence type="predicted"/>
<dbReference type="CDD" id="cd04186">
    <property type="entry name" value="GT_2_like_c"/>
    <property type="match status" value="1"/>
</dbReference>
<dbReference type="PANTHER" id="PTHR43179:SF7">
    <property type="entry name" value="RHAMNOSYLTRANSFERASE WBBL"/>
    <property type="match status" value="1"/>
</dbReference>
<accession>I5ASM0</accession>
<dbReference type="InterPro" id="IPR001173">
    <property type="entry name" value="Glyco_trans_2-like"/>
</dbReference>